<proteinExistence type="predicted"/>
<name>A0A4U6VK71_SETVI</name>
<keyword evidence="2" id="KW-1185">Reference proteome</keyword>
<evidence type="ECO:0000313" key="2">
    <source>
        <dbReference type="Proteomes" id="UP000298652"/>
    </source>
</evidence>
<accession>A0A4U6VK71</accession>
<evidence type="ECO:0000313" key="1">
    <source>
        <dbReference type="EMBL" id="TKW30061.1"/>
    </source>
</evidence>
<dbReference type="Gramene" id="TKW30061">
    <property type="protein sequence ID" value="TKW30061"/>
    <property type="gene ID" value="SEVIR_2G009450v2"/>
</dbReference>
<reference evidence="1" key="1">
    <citation type="submission" date="2019-03" db="EMBL/GenBank/DDBJ databases">
        <title>WGS assembly of Setaria viridis.</title>
        <authorList>
            <person name="Huang P."/>
            <person name="Jenkins J."/>
            <person name="Grimwood J."/>
            <person name="Barry K."/>
            <person name="Healey A."/>
            <person name="Mamidi S."/>
            <person name="Sreedasyam A."/>
            <person name="Shu S."/>
            <person name="Feldman M."/>
            <person name="Wu J."/>
            <person name="Yu Y."/>
            <person name="Chen C."/>
            <person name="Johnson J."/>
            <person name="Rokhsar D."/>
            <person name="Baxter I."/>
            <person name="Schmutz J."/>
            <person name="Brutnell T."/>
            <person name="Kellogg E."/>
        </authorList>
    </citation>
    <scope>NUCLEOTIDE SEQUENCE [LARGE SCALE GENOMIC DNA]</scope>
</reference>
<organism evidence="1 2">
    <name type="scientific">Setaria viridis</name>
    <name type="common">Green bristlegrass</name>
    <name type="synonym">Setaria italica subsp. viridis</name>
    <dbReference type="NCBI Taxonomy" id="4556"/>
    <lineage>
        <taxon>Eukaryota</taxon>
        <taxon>Viridiplantae</taxon>
        <taxon>Streptophyta</taxon>
        <taxon>Embryophyta</taxon>
        <taxon>Tracheophyta</taxon>
        <taxon>Spermatophyta</taxon>
        <taxon>Magnoliopsida</taxon>
        <taxon>Liliopsida</taxon>
        <taxon>Poales</taxon>
        <taxon>Poaceae</taxon>
        <taxon>PACMAD clade</taxon>
        <taxon>Panicoideae</taxon>
        <taxon>Panicodae</taxon>
        <taxon>Paniceae</taxon>
        <taxon>Cenchrinae</taxon>
        <taxon>Setaria</taxon>
    </lineage>
</organism>
<dbReference type="EMBL" id="CM016553">
    <property type="protein sequence ID" value="TKW30061.1"/>
    <property type="molecule type" value="Genomic_DNA"/>
</dbReference>
<gene>
    <name evidence="1" type="ORF">SEVIR_2G009450v2</name>
</gene>
<protein>
    <submittedName>
        <fullName evidence="1">Uncharacterized protein</fullName>
    </submittedName>
</protein>
<dbReference type="Proteomes" id="UP000298652">
    <property type="component" value="Chromosome 2"/>
</dbReference>
<dbReference type="AlphaFoldDB" id="A0A4U6VK71"/>
<sequence>MVRTAEELKEAAICYHKHVAEHDKMAAARAINGAWRRIREGSWRRRAFTYLCAPAISFWTLPCVVDDLVSPSLPNFLGMVGKQ</sequence>